<proteinExistence type="predicted"/>
<keyword evidence="1" id="KW-0378">Hydrolase</keyword>
<organism evidence="5 6">
    <name type="scientific">Yimella lutea</name>
    <dbReference type="NCBI Taxonomy" id="587872"/>
    <lineage>
        <taxon>Bacteria</taxon>
        <taxon>Bacillati</taxon>
        <taxon>Actinomycetota</taxon>
        <taxon>Actinomycetes</taxon>
        <taxon>Micrococcales</taxon>
        <taxon>Dermacoccaceae</taxon>
        <taxon>Yimella</taxon>
    </lineage>
</organism>
<evidence type="ECO:0000313" key="5">
    <source>
        <dbReference type="EMBL" id="TQJ14585.1"/>
    </source>
</evidence>
<dbReference type="SUPFAM" id="SSF63817">
    <property type="entry name" value="Sortase"/>
    <property type="match status" value="1"/>
</dbReference>
<dbReference type="InterPro" id="IPR023365">
    <property type="entry name" value="Sortase_dom-sf"/>
</dbReference>
<evidence type="ECO:0000313" key="6">
    <source>
        <dbReference type="Proteomes" id="UP000320806"/>
    </source>
</evidence>
<dbReference type="NCBIfam" id="NF033747">
    <property type="entry name" value="class_E_sortase"/>
    <property type="match status" value="1"/>
</dbReference>
<dbReference type="Proteomes" id="UP000320806">
    <property type="component" value="Unassembled WGS sequence"/>
</dbReference>
<evidence type="ECO:0000256" key="3">
    <source>
        <dbReference type="SAM" id="MobiDB-lite"/>
    </source>
</evidence>
<feature type="active site" description="Proton donor/acceptor" evidence="2">
    <location>
        <position position="150"/>
    </location>
</feature>
<dbReference type="RefSeq" id="WP_141928380.1">
    <property type="nucleotide sequence ID" value="NZ_BAABCI010000003.1"/>
</dbReference>
<keyword evidence="4" id="KW-0472">Membrane</keyword>
<dbReference type="GO" id="GO:0016787">
    <property type="term" value="F:hydrolase activity"/>
    <property type="evidence" value="ECO:0007669"/>
    <property type="project" value="UniProtKB-KW"/>
</dbReference>
<evidence type="ECO:0000256" key="2">
    <source>
        <dbReference type="PIRSR" id="PIRSR605754-1"/>
    </source>
</evidence>
<keyword evidence="6" id="KW-1185">Reference proteome</keyword>
<reference evidence="5 6" key="1">
    <citation type="submission" date="2019-06" db="EMBL/GenBank/DDBJ databases">
        <title>Sequencing the genomes of 1000 actinobacteria strains.</title>
        <authorList>
            <person name="Klenk H.-P."/>
        </authorList>
    </citation>
    <scope>NUCLEOTIDE SEQUENCE [LARGE SCALE GENOMIC DNA]</scope>
    <source>
        <strain evidence="5 6">DSM 19828</strain>
    </source>
</reference>
<keyword evidence="4" id="KW-1133">Transmembrane helix</keyword>
<dbReference type="Pfam" id="PF04203">
    <property type="entry name" value="Sortase"/>
    <property type="match status" value="1"/>
</dbReference>
<comment type="caution">
    <text evidence="5">The sequence shown here is derived from an EMBL/GenBank/DDBJ whole genome shotgun (WGS) entry which is preliminary data.</text>
</comment>
<dbReference type="OrthoDB" id="5242879at2"/>
<sequence>MTRAAKREQRGGSVLRALVDNKPLGVMALLGVALLTVGIGIGGYVSWMMFGTDVVAAKKQTQSVHDLQEQWKKSPTPATPTIPGDGSGEREVSPGSQGTPFAIMRMPGLGKKWIQPVVQGADVEQLRSGVGHVAGSAMPGQVGNVAIAGHRVTYGKPFYEIDRLGKGDVINIETATANYVYTITGTEIVRPTDVRVFLPVPNKPKATPSKAYLTLSSCHPRWDNKQRYIVYAELTSATGKTGSS</sequence>
<feature type="region of interest" description="Disordered" evidence="3">
    <location>
        <begin position="68"/>
        <end position="95"/>
    </location>
</feature>
<feature type="active site" description="Acyl-thioester intermediate" evidence="2">
    <location>
        <position position="218"/>
    </location>
</feature>
<dbReference type="Gene3D" id="2.40.260.10">
    <property type="entry name" value="Sortase"/>
    <property type="match status" value="1"/>
</dbReference>
<accession>A0A542EGZ2</accession>
<dbReference type="InterPro" id="IPR042003">
    <property type="entry name" value="Sortase_E"/>
</dbReference>
<evidence type="ECO:0000256" key="1">
    <source>
        <dbReference type="ARBA" id="ARBA00022801"/>
    </source>
</evidence>
<gene>
    <name evidence="5" type="ORF">FB459_2053</name>
</gene>
<dbReference type="AlphaFoldDB" id="A0A542EGZ2"/>
<dbReference type="EMBL" id="VFMO01000001">
    <property type="protein sequence ID" value="TQJ14585.1"/>
    <property type="molecule type" value="Genomic_DNA"/>
</dbReference>
<dbReference type="CDD" id="cd05830">
    <property type="entry name" value="Sortase_E"/>
    <property type="match status" value="1"/>
</dbReference>
<name>A0A542EGZ2_9MICO</name>
<dbReference type="InterPro" id="IPR005754">
    <property type="entry name" value="Sortase"/>
</dbReference>
<feature type="transmembrane region" description="Helical" evidence="4">
    <location>
        <begin position="26"/>
        <end position="50"/>
    </location>
</feature>
<dbReference type="InterPro" id="IPR053465">
    <property type="entry name" value="Sortase_Class_E"/>
</dbReference>
<protein>
    <submittedName>
        <fullName evidence="5">Sortase A</fullName>
    </submittedName>
</protein>
<evidence type="ECO:0000256" key="4">
    <source>
        <dbReference type="SAM" id="Phobius"/>
    </source>
</evidence>
<dbReference type="NCBIfam" id="TIGR01076">
    <property type="entry name" value="sortase_fam"/>
    <property type="match status" value="1"/>
</dbReference>
<keyword evidence="4" id="KW-0812">Transmembrane</keyword>